<reference evidence="8" key="1">
    <citation type="journal article" date="2020" name="Nature">
        <title>Giant virus diversity and host interactions through global metagenomics.</title>
        <authorList>
            <person name="Schulz F."/>
            <person name="Roux S."/>
            <person name="Paez-Espino D."/>
            <person name="Jungbluth S."/>
            <person name="Walsh D.A."/>
            <person name="Denef V.J."/>
            <person name="McMahon K.D."/>
            <person name="Konstantinidis K.T."/>
            <person name="Eloe-Fadrosh E.A."/>
            <person name="Kyrpides N.C."/>
            <person name="Woyke T."/>
        </authorList>
    </citation>
    <scope>NUCLEOTIDE SEQUENCE</scope>
    <source>
        <strain evidence="8">GVMAG-M-3300023184-53</strain>
    </source>
</reference>
<protein>
    <recommendedName>
        <fullName evidence="6">PhoH-like protein</fullName>
    </recommendedName>
</protein>
<accession>A0A6C0I8W7</accession>
<evidence type="ECO:0000259" key="7">
    <source>
        <dbReference type="Pfam" id="PF02562"/>
    </source>
</evidence>
<dbReference type="PANTHER" id="PTHR30473:SF1">
    <property type="entry name" value="PHOH-LIKE PROTEIN"/>
    <property type="match status" value="1"/>
</dbReference>
<evidence type="ECO:0000256" key="1">
    <source>
        <dbReference type="ARBA" id="ARBA00004496"/>
    </source>
</evidence>
<dbReference type="SUPFAM" id="SSF52540">
    <property type="entry name" value="P-loop containing nucleoside triphosphate hydrolases"/>
    <property type="match status" value="1"/>
</dbReference>
<dbReference type="InterPro" id="IPR003714">
    <property type="entry name" value="PhoH"/>
</dbReference>
<dbReference type="PANTHER" id="PTHR30473">
    <property type="entry name" value="PROTEIN PHOH"/>
    <property type="match status" value="1"/>
</dbReference>
<dbReference type="AlphaFoldDB" id="A0A6C0I8W7"/>
<comment type="similarity">
    <text evidence="2">Belongs to the PhoH family.</text>
</comment>
<evidence type="ECO:0000313" key="8">
    <source>
        <dbReference type="EMBL" id="QHT89199.1"/>
    </source>
</evidence>
<comment type="subcellular location">
    <subcellularLocation>
        <location evidence="1">Cytoplasm</location>
    </subcellularLocation>
</comment>
<dbReference type="Pfam" id="PF02562">
    <property type="entry name" value="PhoH"/>
    <property type="match status" value="1"/>
</dbReference>
<dbReference type="InterPro" id="IPR051451">
    <property type="entry name" value="PhoH2-like"/>
</dbReference>
<evidence type="ECO:0000256" key="5">
    <source>
        <dbReference type="ARBA" id="ARBA00022840"/>
    </source>
</evidence>
<sequence length="225" mass="25834">MYNKLVNQGFKRKLSQVKQVYSPNKQKYITELNGHKPILICTGPTGTGKTYLACQEGVNQLGPFKKILITRPAVSIHNETHGFLPGSLEKKMSPWFAPIYDNIENTVGKEHLEYLLKNKLIDMCPFGYLRGRTFNDTFIIADEMQNSTRMQFKTLLTRIGENSKLVINGDLEQTDNIHDNGLADFLTRLEYYSKYKPVNYISLINLEAEDIVRHPSVIEVLDIYQ</sequence>
<evidence type="ECO:0000256" key="4">
    <source>
        <dbReference type="ARBA" id="ARBA00022741"/>
    </source>
</evidence>
<keyword evidence="4" id="KW-0547">Nucleotide-binding</keyword>
<proteinExistence type="inferred from homology"/>
<dbReference type="Gene3D" id="3.40.50.300">
    <property type="entry name" value="P-loop containing nucleotide triphosphate hydrolases"/>
    <property type="match status" value="1"/>
</dbReference>
<keyword evidence="5" id="KW-0067">ATP-binding</keyword>
<organism evidence="8">
    <name type="scientific">viral metagenome</name>
    <dbReference type="NCBI Taxonomy" id="1070528"/>
    <lineage>
        <taxon>unclassified sequences</taxon>
        <taxon>metagenomes</taxon>
        <taxon>organismal metagenomes</taxon>
    </lineage>
</organism>
<dbReference type="EMBL" id="MN740137">
    <property type="protein sequence ID" value="QHT89199.1"/>
    <property type="molecule type" value="Genomic_DNA"/>
</dbReference>
<feature type="domain" description="PhoH-like protein" evidence="7">
    <location>
        <begin position="22"/>
        <end position="225"/>
    </location>
</feature>
<dbReference type="InterPro" id="IPR027417">
    <property type="entry name" value="P-loop_NTPase"/>
</dbReference>
<evidence type="ECO:0000256" key="2">
    <source>
        <dbReference type="ARBA" id="ARBA00010393"/>
    </source>
</evidence>
<evidence type="ECO:0000256" key="6">
    <source>
        <dbReference type="ARBA" id="ARBA00039970"/>
    </source>
</evidence>
<evidence type="ECO:0000256" key="3">
    <source>
        <dbReference type="ARBA" id="ARBA00022490"/>
    </source>
</evidence>
<dbReference type="GO" id="GO:0005524">
    <property type="term" value="F:ATP binding"/>
    <property type="evidence" value="ECO:0007669"/>
    <property type="project" value="UniProtKB-KW"/>
</dbReference>
<keyword evidence="3" id="KW-0963">Cytoplasm</keyword>
<dbReference type="GO" id="GO:0005829">
    <property type="term" value="C:cytosol"/>
    <property type="evidence" value="ECO:0007669"/>
    <property type="project" value="TreeGrafter"/>
</dbReference>
<name>A0A6C0I8W7_9ZZZZ</name>